<gene>
    <name evidence="2" type="ORF">COCON_G00222490</name>
</gene>
<evidence type="ECO:0000313" key="2">
    <source>
        <dbReference type="EMBL" id="KAJ8250327.1"/>
    </source>
</evidence>
<name>A0A9Q1CWT0_CONCO</name>
<comment type="caution">
    <text evidence="2">The sequence shown here is derived from an EMBL/GenBank/DDBJ whole genome shotgun (WGS) entry which is preliminary data.</text>
</comment>
<proteinExistence type="predicted"/>
<evidence type="ECO:0000313" key="3">
    <source>
        <dbReference type="Proteomes" id="UP001152803"/>
    </source>
</evidence>
<dbReference type="EMBL" id="JAFJMO010000018">
    <property type="protein sequence ID" value="KAJ8250327.1"/>
    <property type="molecule type" value="Genomic_DNA"/>
</dbReference>
<organism evidence="2 3">
    <name type="scientific">Conger conger</name>
    <name type="common">Conger eel</name>
    <name type="synonym">Muraena conger</name>
    <dbReference type="NCBI Taxonomy" id="82655"/>
    <lineage>
        <taxon>Eukaryota</taxon>
        <taxon>Metazoa</taxon>
        <taxon>Chordata</taxon>
        <taxon>Craniata</taxon>
        <taxon>Vertebrata</taxon>
        <taxon>Euteleostomi</taxon>
        <taxon>Actinopterygii</taxon>
        <taxon>Neopterygii</taxon>
        <taxon>Teleostei</taxon>
        <taxon>Anguilliformes</taxon>
        <taxon>Congridae</taxon>
        <taxon>Conger</taxon>
    </lineage>
</organism>
<reference evidence="2" key="1">
    <citation type="journal article" date="2023" name="Science">
        <title>Genome structures resolve the early diversification of teleost fishes.</title>
        <authorList>
            <person name="Parey E."/>
            <person name="Louis A."/>
            <person name="Montfort J."/>
            <person name="Bouchez O."/>
            <person name="Roques C."/>
            <person name="Iampietro C."/>
            <person name="Lluch J."/>
            <person name="Castinel A."/>
            <person name="Donnadieu C."/>
            <person name="Desvignes T."/>
            <person name="Floi Bucao C."/>
            <person name="Jouanno E."/>
            <person name="Wen M."/>
            <person name="Mejri S."/>
            <person name="Dirks R."/>
            <person name="Jansen H."/>
            <person name="Henkel C."/>
            <person name="Chen W.J."/>
            <person name="Zahm M."/>
            <person name="Cabau C."/>
            <person name="Klopp C."/>
            <person name="Thompson A.W."/>
            <person name="Robinson-Rechavi M."/>
            <person name="Braasch I."/>
            <person name="Lecointre G."/>
            <person name="Bobe J."/>
            <person name="Postlethwait J.H."/>
            <person name="Berthelot C."/>
            <person name="Roest Crollius H."/>
            <person name="Guiguen Y."/>
        </authorList>
    </citation>
    <scope>NUCLEOTIDE SEQUENCE</scope>
    <source>
        <strain evidence="2">Concon-B</strain>
    </source>
</reference>
<dbReference type="AlphaFoldDB" id="A0A9Q1CWT0"/>
<keyword evidence="3" id="KW-1185">Reference proteome</keyword>
<sequence length="80" mass="8861">MLPVIGKEDQAQSLRRLPAGAELGDAQPFRHTRANHELASGQLQSRYIHSVNGCKTETLFPWQRAPLPPTKECPRAVGTE</sequence>
<evidence type="ECO:0000256" key="1">
    <source>
        <dbReference type="SAM" id="MobiDB-lite"/>
    </source>
</evidence>
<dbReference type="Proteomes" id="UP001152803">
    <property type="component" value="Unassembled WGS sequence"/>
</dbReference>
<protein>
    <submittedName>
        <fullName evidence="2">Uncharacterized protein</fullName>
    </submittedName>
</protein>
<accession>A0A9Q1CWT0</accession>
<feature type="compositionally biased region" description="Basic and acidic residues" evidence="1">
    <location>
        <begin position="1"/>
        <end position="10"/>
    </location>
</feature>
<feature type="region of interest" description="Disordered" evidence="1">
    <location>
        <begin position="1"/>
        <end position="21"/>
    </location>
</feature>